<protein>
    <submittedName>
        <fullName evidence="2">Uncharacterized protein</fullName>
    </submittedName>
</protein>
<dbReference type="Proteomes" id="UP000317422">
    <property type="component" value="Unassembled WGS sequence"/>
</dbReference>
<reference evidence="2 3" key="1">
    <citation type="submission" date="2019-06" db="EMBL/GenBank/DDBJ databases">
        <title>Sequencing the genomes of 1000 actinobacteria strains.</title>
        <authorList>
            <person name="Klenk H.-P."/>
        </authorList>
    </citation>
    <scope>NUCLEOTIDE SEQUENCE [LARGE SCALE GENOMIC DNA]</scope>
    <source>
        <strain evidence="2 3">DSM 45015</strain>
    </source>
</reference>
<gene>
    <name evidence="2" type="ORF">FHX37_0470</name>
</gene>
<sequence length="127" mass="14320">MTEWRDTIGDLRRQLRELLAEADTTELPTPDRINPSDHPMPGPQWEITAPHMYGRRAALDRWLVRSLSDASLADAVYLSTPDDSHVEDVQALRVDEARRVAMALLAACDHADGTREGVAYLADRRRT</sequence>
<dbReference type="RefSeq" id="WP_141921823.1">
    <property type="nucleotide sequence ID" value="NZ_VFQC01000001.1"/>
</dbReference>
<accession>A0A543NFH3</accession>
<proteinExistence type="predicted"/>
<keyword evidence="3" id="KW-1185">Reference proteome</keyword>
<comment type="caution">
    <text evidence="2">The sequence shown here is derived from an EMBL/GenBank/DDBJ whole genome shotgun (WGS) entry which is preliminary data.</text>
</comment>
<organism evidence="2 3">
    <name type="scientific">Haloactinospora alba</name>
    <dbReference type="NCBI Taxonomy" id="405555"/>
    <lineage>
        <taxon>Bacteria</taxon>
        <taxon>Bacillati</taxon>
        <taxon>Actinomycetota</taxon>
        <taxon>Actinomycetes</taxon>
        <taxon>Streptosporangiales</taxon>
        <taxon>Nocardiopsidaceae</taxon>
        <taxon>Haloactinospora</taxon>
    </lineage>
</organism>
<feature type="region of interest" description="Disordered" evidence="1">
    <location>
        <begin position="20"/>
        <end position="44"/>
    </location>
</feature>
<evidence type="ECO:0000313" key="2">
    <source>
        <dbReference type="EMBL" id="TQN30588.1"/>
    </source>
</evidence>
<dbReference type="EMBL" id="VFQC01000001">
    <property type="protein sequence ID" value="TQN30588.1"/>
    <property type="molecule type" value="Genomic_DNA"/>
</dbReference>
<evidence type="ECO:0000256" key="1">
    <source>
        <dbReference type="SAM" id="MobiDB-lite"/>
    </source>
</evidence>
<name>A0A543NFH3_9ACTN</name>
<dbReference type="AlphaFoldDB" id="A0A543NFH3"/>
<evidence type="ECO:0000313" key="3">
    <source>
        <dbReference type="Proteomes" id="UP000317422"/>
    </source>
</evidence>
<dbReference type="OrthoDB" id="4235069at2"/>